<organism evidence="1 2">
    <name type="scientific">Stylosanthes scabra</name>
    <dbReference type="NCBI Taxonomy" id="79078"/>
    <lineage>
        <taxon>Eukaryota</taxon>
        <taxon>Viridiplantae</taxon>
        <taxon>Streptophyta</taxon>
        <taxon>Embryophyta</taxon>
        <taxon>Tracheophyta</taxon>
        <taxon>Spermatophyta</taxon>
        <taxon>Magnoliopsida</taxon>
        <taxon>eudicotyledons</taxon>
        <taxon>Gunneridae</taxon>
        <taxon>Pentapetalae</taxon>
        <taxon>rosids</taxon>
        <taxon>fabids</taxon>
        <taxon>Fabales</taxon>
        <taxon>Fabaceae</taxon>
        <taxon>Papilionoideae</taxon>
        <taxon>50 kb inversion clade</taxon>
        <taxon>dalbergioids sensu lato</taxon>
        <taxon>Dalbergieae</taxon>
        <taxon>Pterocarpus clade</taxon>
        <taxon>Stylosanthes</taxon>
    </lineage>
</organism>
<evidence type="ECO:0000313" key="2">
    <source>
        <dbReference type="Proteomes" id="UP001341840"/>
    </source>
</evidence>
<protein>
    <submittedName>
        <fullName evidence="1">Uncharacterized protein</fullName>
    </submittedName>
</protein>
<comment type="caution">
    <text evidence="1">The sequence shown here is derived from an EMBL/GenBank/DDBJ whole genome shotgun (WGS) entry which is preliminary data.</text>
</comment>
<keyword evidence="2" id="KW-1185">Reference proteome</keyword>
<dbReference type="EMBL" id="JASCZI010281175">
    <property type="protein sequence ID" value="MED6227441.1"/>
    <property type="molecule type" value="Genomic_DNA"/>
</dbReference>
<accession>A0ABU7A075</accession>
<name>A0ABU7A075_9FABA</name>
<dbReference type="Proteomes" id="UP001341840">
    <property type="component" value="Unassembled WGS sequence"/>
</dbReference>
<sequence>MTRDSLVPRTWMWRMILNSIDHRGVEWIPYDSPVLQAIVPGDVPASHPSWGLVCLLLCFAIVECDA</sequence>
<reference evidence="1 2" key="1">
    <citation type="journal article" date="2023" name="Plants (Basel)">
        <title>Bridging the Gap: Combining Genomics and Transcriptomics Approaches to Understand Stylosanthes scabra, an Orphan Legume from the Brazilian Caatinga.</title>
        <authorList>
            <person name="Ferreira-Neto J.R.C."/>
            <person name="da Silva M.D."/>
            <person name="Binneck E."/>
            <person name="de Melo N.F."/>
            <person name="da Silva R.H."/>
            <person name="de Melo A.L.T.M."/>
            <person name="Pandolfi V."/>
            <person name="Bustamante F.O."/>
            <person name="Brasileiro-Vidal A.C."/>
            <person name="Benko-Iseppon A.M."/>
        </authorList>
    </citation>
    <scope>NUCLEOTIDE SEQUENCE [LARGE SCALE GENOMIC DNA]</scope>
    <source>
        <tissue evidence="1">Leaves</tissue>
    </source>
</reference>
<proteinExistence type="predicted"/>
<evidence type="ECO:0000313" key="1">
    <source>
        <dbReference type="EMBL" id="MED6227441.1"/>
    </source>
</evidence>
<gene>
    <name evidence="1" type="ORF">PIB30_113536</name>
</gene>